<proteinExistence type="predicted"/>
<accession>A0A8S5UR07</accession>
<protein>
    <submittedName>
        <fullName evidence="1">Uncharacterized protein</fullName>
    </submittedName>
</protein>
<evidence type="ECO:0000313" key="1">
    <source>
        <dbReference type="EMBL" id="DAF96806.1"/>
    </source>
</evidence>
<dbReference type="EMBL" id="BK016121">
    <property type="protein sequence ID" value="DAF96806.1"/>
    <property type="molecule type" value="Genomic_DNA"/>
</dbReference>
<organism evidence="1">
    <name type="scientific">Podoviridae sp. ctQyH19</name>
    <dbReference type="NCBI Taxonomy" id="2825249"/>
    <lineage>
        <taxon>Viruses</taxon>
        <taxon>Duplodnaviria</taxon>
        <taxon>Heunggongvirae</taxon>
        <taxon>Uroviricota</taxon>
        <taxon>Caudoviricetes</taxon>
    </lineage>
</organism>
<reference evidence="1" key="1">
    <citation type="journal article" date="2021" name="Proc. Natl. Acad. Sci. U.S.A.">
        <title>A Catalog of Tens of Thousands of Viruses from Human Metagenomes Reveals Hidden Associations with Chronic Diseases.</title>
        <authorList>
            <person name="Tisza M.J."/>
            <person name="Buck C.B."/>
        </authorList>
    </citation>
    <scope>NUCLEOTIDE SEQUENCE</scope>
    <source>
        <strain evidence="1">CtQyH19</strain>
    </source>
</reference>
<name>A0A8S5UR07_9CAUD</name>
<sequence>MEKNNQKIDDILRYKIQNALKTINLPYLSVEDYEEYVEIISPRFRFYMNKESYQRIMKEVLTKEIENHVKNIRNT</sequence>